<evidence type="ECO:0000313" key="4">
    <source>
        <dbReference type="Proteomes" id="UP000292082"/>
    </source>
</evidence>
<proteinExistence type="predicted"/>
<dbReference type="Proteomes" id="UP000292957">
    <property type="component" value="Unassembled WGS sequence"/>
</dbReference>
<evidence type="ECO:0000313" key="3">
    <source>
        <dbReference type="EMBL" id="TBU57092.1"/>
    </source>
</evidence>
<organism evidence="2">
    <name type="scientific">Dichomitus squalens</name>
    <dbReference type="NCBI Taxonomy" id="114155"/>
    <lineage>
        <taxon>Eukaryota</taxon>
        <taxon>Fungi</taxon>
        <taxon>Dikarya</taxon>
        <taxon>Basidiomycota</taxon>
        <taxon>Agaricomycotina</taxon>
        <taxon>Agaricomycetes</taxon>
        <taxon>Polyporales</taxon>
        <taxon>Polyporaceae</taxon>
        <taxon>Dichomitus</taxon>
    </lineage>
</organism>
<protein>
    <recommendedName>
        <fullName evidence="5">Hydrophobic surface binding protein A-domain-containing protein</fullName>
    </recommendedName>
</protein>
<name>A0A4Q9MC62_9APHY</name>
<reference evidence="2 4" key="1">
    <citation type="submission" date="2019-01" db="EMBL/GenBank/DDBJ databases">
        <title>Draft genome sequences of three monokaryotic isolates of the white-rot basidiomycete fungus Dichomitus squalens.</title>
        <authorList>
            <consortium name="DOE Joint Genome Institute"/>
            <person name="Lopez S.C."/>
            <person name="Andreopoulos B."/>
            <person name="Pangilinan J."/>
            <person name="Lipzen A."/>
            <person name="Riley R."/>
            <person name="Ahrendt S."/>
            <person name="Ng V."/>
            <person name="Barry K."/>
            <person name="Daum C."/>
            <person name="Grigoriev I.V."/>
            <person name="Hilden K.S."/>
            <person name="Makela M.R."/>
            <person name="de Vries R.P."/>
        </authorList>
    </citation>
    <scope>NUCLEOTIDE SEQUENCE [LARGE SCALE GENOMIC DNA]</scope>
    <source>
        <strain evidence="3 4">CBS 464.89</strain>
        <strain evidence="2">OM18370.1</strain>
    </source>
</reference>
<keyword evidence="1" id="KW-0732">Signal</keyword>
<dbReference type="Proteomes" id="UP000292082">
    <property type="component" value="Unassembled WGS sequence"/>
</dbReference>
<evidence type="ECO:0000313" key="2">
    <source>
        <dbReference type="EMBL" id="TBU24835.1"/>
    </source>
</evidence>
<feature type="signal peptide" evidence="1">
    <location>
        <begin position="1"/>
        <end position="23"/>
    </location>
</feature>
<dbReference type="EMBL" id="ML145142">
    <property type="protein sequence ID" value="TBU57092.1"/>
    <property type="molecule type" value="Genomic_DNA"/>
</dbReference>
<feature type="chain" id="PRO_5040597576" description="Hydrophobic surface binding protein A-domain-containing protein" evidence="1">
    <location>
        <begin position="24"/>
        <end position="170"/>
    </location>
</feature>
<keyword evidence="4" id="KW-1185">Reference proteome</keyword>
<evidence type="ECO:0008006" key="5">
    <source>
        <dbReference type="Google" id="ProtNLM"/>
    </source>
</evidence>
<dbReference type="OrthoDB" id="3210262at2759"/>
<dbReference type="AlphaFoldDB" id="A0A4Q9MC62"/>
<evidence type="ECO:0000256" key="1">
    <source>
        <dbReference type="SAM" id="SignalP"/>
    </source>
</evidence>
<dbReference type="EMBL" id="ML143472">
    <property type="protein sequence ID" value="TBU24835.1"/>
    <property type="molecule type" value="Genomic_DNA"/>
</dbReference>
<sequence length="170" mass="17754">MKFFSNVLTAFTVIFLGVLGALAQTEDAVTGGLQSLTDASSDVQLAISKITLSNFPKTGTEIASGLGNLTTSIGSFTTQITPVQMVDFLTGSVQVRRHQLLLSTIIGKHSIAAQFFLTAPIAAALRTIEDAVDDLALALIGLIPTQQSAAQSQFDSLSAPFSDAISTFSS</sequence>
<accession>A0A4Q9MC62</accession>
<gene>
    <name evidence="3" type="ORF">BD310DRAFT_881636</name>
    <name evidence="2" type="ORF">BD311DRAFT_701498</name>
</gene>